<dbReference type="PANTHER" id="PTHR43681">
    <property type="entry name" value="TRANSMEMBRANE GTPASE FZO"/>
    <property type="match status" value="1"/>
</dbReference>
<evidence type="ECO:0000256" key="1">
    <source>
        <dbReference type="SAM" id="Coils"/>
    </source>
</evidence>
<evidence type="ECO:0000259" key="3">
    <source>
        <dbReference type="Pfam" id="PF00350"/>
    </source>
</evidence>
<dbReference type="PANTHER" id="PTHR43681:SF1">
    <property type="entry name" value="SARCALUMENIN"/>
    <property type="match status" value="1"/>
</dbReference>
<dbReference type="EMBL" id="AP018052">
    <property type="protein sequence ID" value="BAZ95381.1"/>
    <property type="molecule type" value="Genomic_DNA"/>
</dbReference>
<evidence type="ECO:0000313" key="4">
    <source>
        <dbReference type="EMBL" id="BAZ95381.1"/>
    </source>
</evidence>
<accession>A0A1Z4VUS8</accession>
<dbReference type="AlphaFoldDB" id="A0A1Z4VUS8"/>
<feature type="region of interest" description="Disordered" evidence="2">
    <location>
        <begin position="639"/>
        <end position="658"/>
    </location>
</feature>
<organism evidence="4 5">
    <name type="scientific">Thiohalobacter thiocyanaticus</name>
    <dbReference type="NCBI Taxonomy" id="585455"/>
    <lineage>
        <taxon>Bacteria</taxon>
        <taxon>Pseudomonadati</taxon>
        <taxon>Pseudomonadota</taxon>
        <taxon>Gammaproteobacteria</taxon>
        <taxon>Thiohalobacterales</taxon>
        <taxon>Thiohalobacteraceae</taxon>
        <taxon>Thiohalobacter</taxon>
    </lineage>
</organism>
<dbReference type="Proteomes" id="UP000218765">
    <property type="component" value="Chromosome"/>
</dbReference>
<dbReference type="InterPro" id="IPR045063">
    <property type="entry name" value="Dynamin_N"/>
</dbReference>
<protein>
    <submittedName>
        <fullName evidence="4">GTPase</fullName>
    </submittedName>
</protein>
<keyword evidence="5" id="KW-1185">Reference proteome</keyword>
<proteinExistence type="predicted"/>
<dbReference type="SUPFAM" id="SSF52540">
    <property type="entry name" value="P-loop containing nucleoside triphosphate hydrolases"/>
    <property type="match status" value="1"/>
</dbReference>
<gene>
    <name evidence="4" type="ORF">FOKN1_3024</name>
</gene>
<feature type="coiled-coil region" evidence="1">
    <location>
        <begin position="584"/>
        <end position="635"/>
    </location>
</feature>
<dbReference type="Gene3D" id="3.40.50.300">
    <property type="entry name" value="P-loop containing nucleotide triphosphate hydrolases"/>
    <property type="match status" value="1"/>
</dbReference>
<reference evidence="4 5" key="1">
    <citation type="submission" date="2017-05" db="EMBL/GenBank/DDBJ databases">
        <title>Thiocyanate degradation by Thiohalobacter thiocyanaticus FOKN1.</title>
        <authorList>
            <person name="Oshiki M."/>
            <person name="Fukushima T."/>
            <person name="Kawano S."/>
            <person name="Nakagawa J."/>
        </authorList>
    </citation>
    <scope>NUCLEOTIDE SEQUENCE [LARGE SCALE GENOMIC DNA]</scope>
    <source>
        <strain evidence="4 5">FOKN1</strain>
    </source>
</reference>
<keyword evidence="1" id="KW-0175">Coiled coil</keyword>
<dbReference type="InterPro" id="IPR027417">
    <property type="entry name" value="P-loop_NTPase"/>
</dbReference>
<dbReference type="OrthoDB" id="5295100at2"/>
<feature type="domain" description="Dynamin N-terminal" evidence="3">
    <location>
        <begin position="60"/>
        <end position="267"/>
    </location>
</feature>
<evidence type="ECO:0000313" key="5">
    <source>
        <dbReference type="Proteomes" id="UP000218765"/>
    </source>
</evidence>
<dbReference type="InterPro" id="IPR051943">
    <property type="entry name" value="TRAFAC_Dynamin-like_GTPase"/>
</dbReference>
<dbReference type="Pfam" id="PF00350">
    <property type="entry name" value="Dynamin_N"/>
    <property type="match status" value="1"/>
</dbReference>
<dbReference type="KEGG" id="ttc:FOKN1_3024"/>
<name>A0A1Z4VUS8_9GAMM</name>
<evidence type="ECO:0000256" key="2">
    <source>
        <dbReference type="SAM" id="MobiDB-lite"/>
    </source>
</evidence>
<dbReference type="RefSeq" id="WP_096367371.1">
    <property type="nucleotide sequence ID" value="NZ_AP018052.1"/>
</dbReference>
<sequence>MQNDAFSGRLEAYANWKSEVLDTLQAFQKWLDEHEMDEGETDLRIFETMEALRQDRLNLAFVAEFSRGKTELINAIFFADYGCRLLPSDAGRTTMCPSELFYDHRADSAYLRLLPIETRREERAIADYKNAPEHWVTLPLDTDSPEQMSETFREVIRTKTVKLDTARELGLYDETQDSRFKKTGEYPEQVEIPMWRHALISFPHPLLKQGLVILDTPGLNALGNEPELTVSMLPSAQAVLFVLAADTGVTKSDLEMWEHHVHNLGSQHNKHLVVALNKIDTLWDDLKDNASVDQTIATQRRKAAELLHVDEQQVFPLSALKGLAGKIRDEEELLTRSRLPELEHFLSDEVLPNKLNVLREHILHEIGGLQNEMHDILGSRLEQTRKELENLGSLRGKNADVIQHLMQKSREEQSAYMRNVESFQSSRRVLQSQAREMLDALSLESFDKLIDKTRKEMTGAWTTSGLKRGMEAFFEGARDTMDQVAHSAEQTRNLIRSTYRKFHEEHGLPSMTPKVFSVDQFNMDFHNLLKEAEAFRNSPSMAMTEQSFVIKKFFVSLVSQARSIFFRANQEANAWLKEVMNPLVQQIKDHKRLMEKRLETLRRINESRDTLEARIKELETEQTGLETDLQTLERLREVLHQPLPDGDGNSDQARIAVG</sequence>